<reference evidence="3 4" key="1">
    <citation type="submission" date="2018-08" db="EMBL/GenBank/DDBJ databases">
        <title>A genome reference for cultivated species of the human gut microbiota.</title>
        <authorList>
            <person name="Zou Y."/>
            <person name="Xue W."/>
            <person name="Luo G."/>
        </authorList>
    </citation>
    <scope>NUCLEOTIDE SEQUENCE [LARGE SCALE GENOMIC DNA]</scope>
    <source>
        <strain evidence="3 4">TF11-7</strain>
    </source>
</reference>
<dbReference type="Pfam" id="PF00535">
    <property type="entry name" value="Glycos_transf_2"/>
    <property type="match status" value="1"/>
</dbReference>
<dbReference type="InterPro" id="IPR001173">
    <property type="entry name" value="Glyco_trans_2-like"/>
</dbReference>
<gene>
    <name evidence="3" type="ORF">DXD17_12380</name>
</gene>
<comment type="caution">
    <text evidence="3">The sequence shown here is derived from an EMBL/GenBank/DDBJ whole genome shotgun (WGS) entry which is preliminary data.</text>
</comment>
<evidence type="ECO:0000313" key="4">
    <source>
        <dbReference type="Proteomes" id="UP000260793"/>
    </source>
</evidence>
<keyword evidence="3" id="KW-0808">Transferase</keyword>
<evidence type="ECO:0000256" key="1">
    <source>
        <dbReference type="SAM" id="Coils"/>
    </source>
</evidence>
<dbReference type="PANTHER" id="PTHR22916:SF3">
    <property type="entry name" value="UDP-GLCNAC:BETAGAL BETA-1,3-N-ACETYLGLUCOSAMINYLTRANSFERASE-LIKE PROTEIN 1"/>
    <property type="match status" value="1"/>
</dbReference>
<organism evidence="3 4">
    <name type="scientific">[Ruminococcus] lactaris</name>
    <dbReference type="NCBI Taxonomy" id="46228"/>
    <lineage>
        <taxon>Bacteria</taxon>
        <taxon>Bacillati</taxon>
        <taxon>Bacillota</taxon>
        <taxon>Clostridia</taxon>
        <taxon>Lachnospirales</taxon>
        <taxon>Lachnospiraceae</taxon>
        <taxon>Mediterraneibacter</taxon>
    </lineage>
</organism>
<sequence length="341" mass="39879">MPKISVIMPAYNAEKYIDEAIDSILNQTYKDFELIIINDGSTDNTKEIILKYDDPRIIYLENEKNRGIVKTLNKGLNQARGEYIARMDADDIAIYNRFEKQIAYLDDNKDVGILGTGIRIFGENIKPQERIFTTNPEQLKAELIFNSCIAHPTVMMRRSNLIDNGLQYNEKFPGREDFALWWEIVKVSKVNNISDILLNYRIHKKQITQNKDKKNKDKKNKENSLELLEIRMKDIGVNLSSKEMMSVLLYCRSEFEKFTYEASIYFIDGLNKIIKQNKKNNFFEDKNLKKVLGLAVTFTCQKANLTQKEKRKLFFHAVKKQVYSVEMTVKLLYHGLLKSRK</sequence>
<evidence type="ECO:0000313" key="3">
    <source>
        <dbReference type="EMBL" id="RGK37412.1"/>
    </source>
</evidence>
<name>A0A3E4LK44_9FIRM</name>
<feature type="domain" description="Glycosyltransferase 2-like" evidence="2">
    <location>
        <begin position="5"/>
        <end position="159"/>
    </location>
</feature>
<dbReference type="CDD" id="cd00761">
    <property type="entry name" value="Glyco_tranf_GTA_type"/>
    <property type="match status" value="1"/>
</dbReference>
<feature type="coiled-coil region" evidence="1">
    <location>
        <begin position="204"/>
        <end position="231"/>
    </location>
</feature>
<dbReference type="Gene3D" id="3.90.550.10">
    <property type="entry name" value="Spore Coat Polysaccharide Biosynthesis Protein SpsA, Chain A"/>
    <property type="match status" value="1"/>
</dbReference>
<dbReference type="PANTHER" id="PTHR22916">
    <property type="entry name" value="GLYCOSYLTRANSFERASE"/>
    <property type="match status" value="1"/>
</dbReference>
<proteinExistence type="predicted"/>
<dbReference type="InterPro" id="IPR029044">
    <property type="entry name" value="Nucleotide-diphossugar_trans"/>
</dbReference>
<evidence type="ECO:0000259" key="2">
    <source>
        <dbReference type="Pfam" id="PF00535"/>
    </source>
</evidence>
<dbReference type="EMBL" id="QSQN01000039">
    <property type="protein sequence ID" value="RGK37412.1"/>
    <property type="molecule type" value="Genomic_DNA"/>
</dbReference>
<dbReference type="RefSeq" id="WP_117688586.1">
    <property type="nucleotide sequence ID" value="NZ_QSQN01000039.1"/>
</dbReference>
<accession>A0A3E4LK44</accession>
<dbReference type="Proteomes" id="UP000260793">
    <property type="component" value="Unassembled WGS sequence"/>
</dbReference>
<protein>
    <submittedName>
        <fullName evidence="3">Glycosyltransferase family 2 protein</fullName>
    </submittedName>
</protein>
<dbReference type="GO" id="GO:0016758">
    <property type="term" value="F:hexosyltransferase activity"/>
    <property type="evidence" value="ECO:0007669"/>
    <property type="project" value="UniProtKB-ARBA"/>
</dbReference>
<dbReference type="AlphaFoldDB" id="A0A3E4LK44"/>
<dbReference type="SUPFAM" id="SSF53448">
    <property type="entry name" value="Nucleotide-diphospho-sugar transferases"/>
    <property type="match status" value="1"/>
</dbReference>
<keyword evidence="1" id="KW-0175">Coiled coil</keyword>